<proteinExistence type="predicted"/>
<evidence type="ECO:0000256" key="2">
    <source>
        <dbReference type="ARBA" id="ARBA00023180"/>
    </source>
</evidence>
<dbReference type="PANTHER" id="PTHR10605">
    <property type="entry name" value="HEPARAN SULFATE SULFOTRANSFERASE"/>
    <property type="match status" value="1"/>
</dbReference>
<dbReference type="GO" id="GO:0008146">
    <property type="term" value="F:sulfotransferase activity"/>
    <property type="evidence" value="ECO:0007669"/>
    <property type="project" value="InterPro"/>
</dbReference>
<feature type="domain" description="Sulfotransferase" evidence="3">
    <location>
        <begin position="33"/>
        <end position="240"/>
    </location>
</feature>
<gene>
    <name evidence="4" type="ORF">IW245_005174</name>
</gene>
<dbReference type="AlphaFoldDB" id="A0A8J7GRU3"/>
<keyword evidence="5" id="KW-1185">Reference proteome</keyword>
<dbReference type="InterPro" id="IPR037359">
    <property type="entry name" value="NST/OST"/>
</dbReference>
<evidence type="ECO:0000256" key="1">
    <source>
        <dbReference type="ARBA" id="ARBA00022679"/>
    </source>
</evidence>
<protein>
    <recommendedName>
        <fullName evidence="3">Sulfotransferase domain-containing protein</fullName>
    </recommendedName>
</protein>
<keyword evidence="1" id="KW-0808">Transferase</keyword>
<dbReference type="Gene3D" id="3.40.50.300">
    <property type="entry name" value="P-loop containing nucleotide triphosphate hydrolases"/>
    <property type="match status" value="1"/>
</dbReference>
<dbReference type="EMBL" id="JADOUF010000001">
    <property type="protein sequence ID" value="MBG6138980.1"/>
    <property type="molecule type" value="Genomic_DNA"/>
</dbReference>
<dbReference type="Pfam" id="PF00685">
    <property type="entry name" value="Sulfotransfer_1"/>
    <property type="match status" value="1"/>
</dbReference>
<name>A0A8J7GRU3_9ACTN</name>
<evidence type="ECO:0000313" key="4">
    <source>
        <dbReference type="EMBL" id="MBG6138980.1"/>
    </source>
</evidence>
<keyword evidence="2" id="KW-0325">Glycoprotein</keyword>
<comment type="caution">
    <text evidence="4">The sequence shown here is derived from an EMBL/GenBank/DDBJ whole genome shotgun (WGS) entry which is preliminary data.</text>
</comment>
<dbReference type="InterPro" id="IPR027417">
    <property type="entry name" value="P-loop_NTPase"/>
</dbReference>
<reference evidence="4" key="1">
    <citation type="submission" date="2020-11" db="EMBL/GenBank/DDBJ databases">
        <title>Sequencing the genomes of 1000 actinobacteria strains.</title>
        <authorList>
            <person name="Klenk H.-P."/>
        </authorList>
    </citation>
    <scope>NUCLEOTIDE SEQUENCE</scope>
    <source>
        <strain evidence="4">DSM 45356</strain>
    </source>
</reference>
<dbReference type="RefSeq" id="WP_197005683.1">
    <property type="nucleotide sequence ID" value="NZ_BONS01000011.1"/>
</dbReference>
<dbReference type="InterPro" id="IPR000863">
    <property type="entry name" value="Sulfotransferase_dom"/>
</dbReference>
<sequence>MDSHKVPEKVKQLVHFGSRSLGRATANARLLPSFLLCGGQRCGTTSLYRALAGHPAILKAVLHKGVHYFDTSYHQGFSWYRGHFPLRVSARRVESRVQVPVQTFESSPYYMYHPHAAERIARDLPDVKLVVLVRDPVERAYSQHAHELARGFEHIEEFTEAVDLEPSRLSGEAERLRTDPTYYSFSHQHHGYLARGRYVEYLERLADIFGRDRIHVVDSHDFFTTPQPVFADLLGFLGLPWLGDPPFEQHNARPRSTMPESVREALDAYFAPHDERLARWLGWTPSWRR</sequence>
<dbReference type="SUPFAM" id="SSF52540">
    <property type="entry name" value="P-loop containing nucleoside triphosphate hydrolases"/>
    <property type="match status" value="1"/>
</dbReference>
<dbReference type="Proteomes" id="UP000622552">
    <property type="component" value="Unassembled WGS sequence"/>
</dbReference>
<dbReference type="PANTHER" id="PTHR10605:SF56">
    <property type="entry name" value="BIFUNCTIONAL HEPARAN SULFATE N-DEACETYLASE_N-SULFOTRANSFERASE"/>
    <property type="match status" value="1"/>
</dbReference>
<evidence type="ECO:0000313" key="5">
    <source>
        <dbReference type="Proteomes" id="UP000622552"/>
    </source>
</evidence>
<organism evidence="4 5">
    <name type="scientific">Longispora fulva</name>
    <dbReference type="NCBI Taxonomy" id="619741"/>
    <lineage>
        <taxon>Bacteria</taxon>
        <taxon>Bacillati</taxon>
        <taxon>Actinomycetota</taxon>
        <taxon>Actinomycetes</taxon>
        <taxon>Micromonosporales</taxon>
        <taxon>Micromonosporaceae</taxon>
        <taxon>Longispora</taxon>
    </lineage>
</organism>
<evidence type="ECO:0000259" key="3">
    <source>
        <dbReference type="Pfam" id="PF00685"/>
    </source>
</evidence>
<accession>A0A8J7GRU3</accession>